<dbReference type="GO" id="GO:0016020">
    <property type="term" value="C:membrane"/>
    <property type="evidence" value="ECO:0007669"/>
    <property type="project" value="UniProtKB-SubCell"/>
</dbReference>
<dbReference type="InterPro" id="IPR050640">
    <property type="entry name" value="Bact_2-comp_sensor_kinase"/>
</dbReference>
<keyword evidence="8" id="KW-1185">Reference proteome</keyword>
<proteinExistence type="predicted"/>
<evidence type="ECO:0000259" key="6">
    <source>
        <dbReference type="PROSITE" id="PS50885"/>
    </source>
</evidence>
<dbReference type="Pfam" id="PF02518">
    <property type="entry name" value="HATPase_c"/>
    <property type="match status" value="1"/>
</dbReference>
<dbReference type="InterPro" id="IPR003594">
    <property type="entry name" value="HATPase_dom"/>
</dbReference>
<dbReference type="EMBL" id="QPJT01000032">
    <property type="protein sequence ID" value="RCX09915.1"/>
    <property type="molecule type" value="Genomic_DNA"/>
</dbReference>
<dbReference type="SUPFAM" id="SSF55874">
    <property type="entry name" value="ATPase domain of HSP90 chaperone/DNA topoisomerase II/histidine kinase"/>
    <property type="match status" value="1"/>
</dbReference>
<organism evidence="7 8">
    <name type="scientific">Anaerobacterium chartisolvens</name>
    <dbReference type="NCBI Taxonomy" id="1297424"/>
    <lineage>
        <taxon>Bacteria</taxon>
        <taxon>Bacillati</taxon>
        <taxon>Bacillota</taxon>
        <taxon>Clostridia</taxon>
        <taxon>Eubacteriales</taxon>
        <taxon>Oscillospiraceae</taxon>
        <taxon>Anaerobacterium</taxon>
    </lineage>
</organism>
<keyword evidence="3" id="KW-0808">Transferase</keyword>
<feature type="domain" description="HAMP" evidence="6">
    <location>
        <begin position="307"/>
        <end position="360"/>
    </location>
</feature>
<dbReference type="InterPro" id="IPR010559">
    <property type="entry name" value="Sig_transdc_His_kin_internal"/>
</dbReference>
<protein>
    <submittedName>
        <fullName evidence="7">Two-component system sensor histidine kinase YesM</fullName>
    </submittedName>
</protein>
<dbReference type="Proteomes" id="UP000253034">
    <property type="component" value="Unassembled WGS sequence"/>
</dbReference>
<sequence>MTGEIRGISRNSFRFKLVAGVICILIPLIGLLIYNNLYAIKVIHNQVAESNRNMLFQYMKQIDSSLDVVDSYLSTMAASDPDLQILNLQYDEDSRLVSTANLSSKLGKDILAYRSMDCIFIYNTVSEDFIYGMGESESFSERDRMKTYITDLINNDPKVDAYLYPKGWRTEKINEQYYLMRLFKSDTSYVGAWVRVKKLLFPLNFINMGNGGASMLTTADGIPMTSSNDVTDENVDLTKSFNRYYLTGTRNQYLLVGANSTKGDFNLVALIQDNKILENLPVLQHVINTIAFGSILLLPLSLILLHRVVMVPINRIISAMKKIRDGNIEVRIKKYKTSDEFKLVNDTFNTMLDEIHDLKINVYEEKLSKQKAELEHLQLQVNPHFFLNSLNIIYRMAQTRRYDLIQEMSLCLLQYFRYMFKNNLKFVALKDELQHVRNYIRIQELRFPGNLTYEVKAEEFLLEQPIPPLAIQNFVENSVKYAVSLDEPVHLCVNVQYKKIDGLEFMKIIISDSGKGFSEEVLKELREGRRVVDEQGEHVGVWNVQRRLELLYSGEAAITFSNGEKSGARVEMEVPLKTAFQLADEKINAENGEGSV</sequence>
<dbReference type="GO" id="GO:0000155">
    <property type="term" value="F:phosphorelay sensor kinase activity"/>
    <property type="evidence" value="ECO:0007669"/>
    <property type="project" value="InterPro"/>
</dbReference>
<keyword evidence="5" id="KW-1133">Transmembrane helix</keyword>
<keyword evidence="5" id="KW-0472">Membrane</keyword>
<dbReference type="AlphaFoldDB" id="A0A369ALE4"/>
<keyword evidence="5" id="KW-0812">Transmembrane</keyword>
<dbReference type="Gene3D" id="3.30.565.10">
    <property type="entry name" value="Histidine kinase-like ATPase, C-terminal domain"/>
    <property type="match status" value="1"/>
</dbReference>
<dbReference type="SMART" id="SM00304">
    <property type="entry name" value="HAMP"/>
    <property type="match status" value="1"/>
</dbReference>
<name>A0A369ALE4_9FIRM</name>
<evidence type="ECO:0000256" key="4">
    <source>
        <dbReference type="ARBA" id="ARBA00022777"/>
    </source>
</evidence>
<dbReference type="Pfam" id="PF06580">
    <property type="entry name" value="His_kinase"/>
    <property type="match status" value="1"/>
</dbReference>
<evidence type="ECO:0000313" key="8">
    <source>
        <dbReference type="Proteomes" id="UP000253034"/>
    </source>
</evidence>
<keyword evidence="4 7" id="KW-0418">Kinase</keyword>
<dbReference type="InterPro" id="IPR003660">
    <property type="entry name" value="HAMP_dom"/>
</dbReference>
<accession>A0A369ALE4</accession>
<dbReference type="Pfam" id="PF00672">
    <property type="entry name" value="HAMP"/>
    <property type="match status" value="1"/>
</dbReference>
<evidence type="ECO:0000256" key="5">
    <source>
        <dbReference type="SAM" id="Phobius"/>
    </source>
</evidence>
<comment type="subcellular location">
    <subcellularLocation>
        <location evidence="1">Membrane</location>
    </subcellularLocation>
</comment>
<evidence type="ECO:0000256" key="2">
    <source>
        <dbReference type="ARBA" id="ARBA00022553"/>
    </source>
</evidence>
<evidence type="ECO:0000256" key="1">
    <source>
        <dbReference type="ARBA" id="ARBA00004370"/>
    </source>
</evidence>
<dbReference type="PANTHER" id="PTHR34220">
    <property type="entry name" value="SENSOR HISTIDINE KINASE YPDA"/>
    <property type="match status" value="1"/>
</dbReference>
<gene>
    <name evidence="7" type="ORF">DFR58_1329</name>
</gene>
<evidence type="ECO:0000313" key="7">
    <source>
        <dbReference type="EMBL" id="RCX09915.1"/>
    </source>
</evidence>
<dbReference type="Gene3D" id="6.10.340.10">
    <property type="match status" value="1"/>
</dbReference>
<feature type="transmembrane region" description="Helical" evidence="5">
    <location>
        <begin position="15"/>
        <end position="34"/>
    </location>
</feature>
<comment type="caution">
    <text evidence="7">The sequence shown here is derived from an EMBL/GenBank/DDBJ whole genome shotgun (WGS) entry which is preliminary data.</text>
</comment>
<keyword evidence="2" id="KW-0597">Phosphoprotein</keyword>
<reference evidence="7 8" key="1">
    <citation type="submission" date="2018-07" db="EMBL/GenBank/DDBJ databases">
        <title>Genomic Encyclopedia of Type Strains, Phase IV (KMG-IV): sequencing the most valuable type-strain genomes for metagenomic binning, comparative biology and taxonomic classification.</title>
        <authorList>
            <person name="Goeker M."/>
        </authorList>
    </citation>
    <scope>NUCLEOTIDE SEQUENCE [LARGE SCALE GENOMIC DNA]</scope>
    <source>
        <strain evidence="7 8">DSM 27016</strain>
    </source>
</reference>
<evidence type="ECO:0000256" key="3">
    <source>
        <dbReference type="ARBA" id="ARBA00022679"/>
    </source>
</evidence>
<dbReference type="InterPro" id="IPR036890">
    <property type="entry name" value="HATPase_C_sf"/>
</dbReference>
<dbReference type="SUPFAM" id="SSF158472">
    <property type="entry name" value="HAMP domain-like"/>
    <property type="match status" value="1"/>
</dbReference>
<dbReference type="PANTHER" id="PTHR34220:SF7">
    <property type="entry name" value="SENSOR HISTIDINE KINASE YPDA"/>
    <property type="match status" value="1"/>
</dbReference>
<dbReference type="PROSITE" id="PS50885">
    <property type="entry name" value="HAMP"/>
    <property type="match status" value="1"/>
</dbReference>
<dbReference type="CDD" id="cd06225">
    <property type="entry name" value="HAMP"/>
    <property type="match status" value="1"/>
</dbReference>